<proteinExistence type="predicted"/>
<sequence>MKITGLPDVLDLTPNTPLMMMDQIF</sequence>
<evidence type="ECO:0000313" key="1">
    <source>
        <dbReference type="EMBL" id="SVA57403.1"/>
    </source>
</evidence>
<reference evidence="1" key="1">
    <citation type="submission" date="2018-05" db="EMBL/GenBank/DDBJ databases">
        <authorList>
            <person name="Lanie J.A."/>
            <person name="Ng W.-L."/>
            <person name="Kazmierczak K.M."/>
            <person name="Andrzejewski T.M."/>
            <person name="Davidsen T.M."/>
            <person name="Wayne K.J."/>
            <person name="Tettelin H."/>
            <person name="Glass J.I."/>
            <person name="Rusch D."/>
            <person name="Podicherti R."/>
            <person name="Tsui H.-C.T."/>
            <person name="Winkler M.E."/>
        </authorList>
    </citation>
    <scope>NUCLEOTIDE SEQUENCE</scope>
</reference>
<name>A0A381WZM2_9ZZZZ</name>
<dbReference type="EMBL" id="UINC01013256">
    <property type="protein sequence ID" value="SVA57403.1"/>
    <property type="molecule type" value="Genomic_DNA"/>
</dbReference>
<protein>
    <submittedName>
        <fullName evidence="1">Uncharacterized protein</fullName>
    </submittedName>
</protein>
<organism evidence="1">
    <name type="scientific">marine metagenome</name>
    <dbReference type="NCBI Taxonomy" id="408172"/>
    <lineage>
        <taxon>unclassified sequences</taxon>
        <taxon>metagenomes</taxon>
        <taxon>ecological metagenomes</taxon>
    </lineage>
</organism>
<feature type="non-terminal residue" evidence="1">
    <location>
        <position position="25"/>
    </location>
</feature>
<dbReference type="AlphaFoldDB" id="A0A381WZM2"/>
<gene>
    <name evidence="1" type="ORF">METZ01_LOCUS110257</name>
</gene>
<accession>A0A381WZM2</accession>